<name>A0ABT7BZ72_9CYAN</name>
<dbReference type="Proteomes" id="UP001232992">
    <property type="component" value="Unassembled WGS sequence"/>
</dbReference>
<reference evidence="1 2" key="1">
    <citation type="submission" date="2023-01" db="EMBL/GenBank/DDBJ databases">
        <title>Novel diversity within Roseofilum (Cyanobacteria; Desertifilaceae) from marine benthic mats with descriptions of four novel species.</title>
        <authorList>
            <person name="Wang Y."/>
            <person name="Berthold D.E."/>
            <person name="Hu J."/>
            <person name="Lefler F.W."/>
            <person name="Laughinghouse H.D. IV."/>
        </authorList>
    </citation>
    <scope>NUCLEOTIDE SEQUENCE [LARGE SCALE GENOMIC DNA]</scope>
    <source>
        <strain evidence="1 2">BLCC-M143</strain>
    </source>
</reference>
<sequence length="235" mass="26020">MGKIKQWAQLGLLAIAGVGAILFPSTAGWTGTPKFTEQIRNILQLEPPADEGEGGSRGDASELICPISPTGEQDESLNFFGPEPIWSDRPLFFWQLKSEKLTIREVRILRDDTDAVVWKAAVAPGQTSMVYPDDAPALEPGVAYYWQLMTRSPQVQGSFQVLEQSEREDIGETLQALEEELATEGIIPSEIALARALYFAQEDLLADMLQSIYSIEDSSEDLQSLQDDLVRELCN</sequence>
<dbReference type="RefSeq" id="WP_283759152.1">
    <property type="nucleotide sequence ID" value="NZ_JAQOSQ010000015.1"/>
</dbReference>
<proteinExistence type="predicted"/>
<evidence type="ECO:0008006" key="3">
    <source>
        <dbReference type="Google" id="ProtNLM"/>
    </source>
</evidence>
<comment type="caution">
    <text evidence="1">The sequence shown here is derived from an EMBL/GenBank/DDBJ whole genome shotgun (WGS) entry which is preliminary data.</text>
</comment>
<keyword evidence="2" id="KW-1185">Reference proteome</keyword>
<evidence type="ECO:0000313" key="1">
    <source>
        <dbReference type="EMBL" id="MDJ1184497.1"/>
    </source>
</evidence>
<dbReference type="EMBL" id="JAQOSQ010000015">
    <property type="protein sequence ID" value="MDJ1184497.1"/>
    <property type="molecule type" value="Genomic_DNA"/>
</dbReference>
<protein>
    <recommendedName>
        <fullName evidence="3">DUF928 domain-containing protein</fullName>
    </recommendedName>
</protein>
<accession>A0ABT7BZ72</accession>
<evidence type="ECO:0000313" key="2">
    <source>
        <dbReference type="Proteomes" id="UP001232992"/>
    </source>
</evidence>
<gene>
    <name evidence="1" type="ORF">PMH09_15020</name>
</gene>
<organism evidence="1 2">
    <name type="scientific">Roseofilum casamattae BLCC-M143</name>
    <dbReference type="NCBI Taxonomy" id="3022442"/>
    <lineage>
        <taxon>Bacteria</taxon>
        <taxon>Bacillati</taxon>
        <taxon>Cyanobacteriota</taxon>
        <taxon>Cyanophyceae</taxon>
        <taxon>Desertifilales</taxon>
        <taxon>Desertifilaceae</taxon>
        <taxon>Roseofilum</taxon>
        <taxon>Roseofilum casamattae</taxon>
    </lineage>
</organism>